<dbReference type="InterPro" id="IPR011032">
    <property type="entry name" value="GroES-like_sf"/>
</dbReference>
<proteinExistence type="inferred from homology"/>
<dbReference type="InterPro" id="IPR036291">
    <property type="entry name" value="NAD(P)-bd_dom_sf"/>
</dbReference>
<comment type="caution">
    <text evidence="4">The sequence shown here is derived from an EMBL/GenBank/DDBJ whole genome shotgun (WGS) entry which is preliminary data.</text>
</comment>
<dbReference type="Pfam" id="PF00107">
    <property type="entry name" value="ADH_zinc_N"/>
    <property type="match status" value="1"/>
</dbReference>
<dbReference type="Proteomes" id="UP000290540">
    <property type="component" value="Unassembled WGS sequence"/>
</dbReference>
<dbReference type="InterPro" id="IPR013149">
    <property type="entry name" value="ADH-like_C"/>
</dbReference>
<evidence type="ECO:0000313" key="4">
    <source>
        <dbReference type="EMBL" id="RYC84010.1"/>
    </source>
</evidence>
<dbReference type="InterPro" id="IPR047122">
    <property type="entry name" value="Trans-enoyl_RdTase-like"/>
</dbReference>
<dbReference type="PANTHER" id="PTHR45348:SF7">
    <property type="entry name" value="ZINC BINDING OXIDOREDUCTASE, PUTATIVE-RELATED"/>
    <property type="match status" value="1"/>
</dbReference>
<gene>
    <name evidence="4" type="ORF">BFJ63_vAg13097</name>
</gene>
<dbReference type="SUPFAM" id="SSF51735">
    <property type="entry name" value="NAD(P)-binding Rossmann-fold domains"/>
    <property type="match status" value="1"/>
</dbReference>
<dbReference type="InterPro" id="IPR020843">
    <property type="entry name" value="ER"/>
</dbReference>
<dbReference type="AlphaFoldDB" id="A0A4Q2VBF6"/>
<dbReference type="Gene3D" id="3.90.180.10">
    <property type="entry name" value="Medium-chain alcohol dehydrogenases, catalytic domain"/>
    <property type="match status" value="1"/>
</dbReference>
<comment type="similarity">
    <text evidence="1">Belongs to the zinc-containing alcohol dehydrogenase family.</text>
</comment>
<dbReference type="SUPFAM" id="SSF50129">
    <property type="entry name" value="GroES-like"/>
    <property type="match status" value="1"/>
</dbReference>
<name>A0A4Q2VBF6_FUSOX</name>
<protein>
    <recommendedName>
        <fullName evidence="3">Enoyl reductase (ER) domain-containing protein</fullName>
    </recommendedName>
</protein>
<dbReference type="PANTHER" id="PTHR45348">
    <property type="entry name" value="HYPOTHETICAL OXIDOREDUCTASE (EUROFUNG)"/>
    <property type="match status" value="1"/>
</dbReference>
<evidence type="ECO:0000259" key="3">
    <source>
        <dbReference type="SMART" id="SM00829"/>
    </source>
</evidence>
<evidence type="ECO:0000313" key="5">
    <source>
        <dbReference type="Proteomes" id="UP000290540"/>
    </source>
</evidence>
<dbReference type="Pfam" id="PF08240">
    <property type="entry name" value="ADH_N"/>
    <property type="match status" value="1"/>
</dbReference>
<feature type="domain" description="Enoyl reductase (ER)" evidence="3">
    <location>
        <begin position="11"/>
        <end position="341"/>
    </location>
</feature>
<accession>A0A4Q2VBF6</accession>
<keyword evidence="2" id="KW-0560">Oxidoreductase</keyword>
<evidence type="ECO:0000256" key="2">
    <source>
        <dbReference type="ARBA" id="ARBA00023002"/>
    </source>
</evidence>
<reference evidence="4 5" key="1">
    <citation type="submission" date="2016-12" db="EMBL/GenBank/DDBJ databases">
        <title>Draft genome sequence of Fusarium oxysporum causing rot on Narcissus.</title>
        <authorList>
            <person name="Armitage A.D."/>
            <person name="Taylor A."/>
            <person name="Clarkson J.P."/>
            <person name="Harrison R.J."/>
            <person name="Jackson A.C."/>
        </authorList>
    </citation>
    <scope>NUCLEOTIDE SEQUENCE [LARGE SCALE GENOMIC DNA]</scope>
    <source>
        <strain evidence="4 5">N139</strain>
    </source>
</reference>
<dbReference type="SMART" id="SM00829">
    <property type="entry name" value="PKS_ER"/>
    <property type="match status" value="1"/>
</dbReference>
<dbReference type="GO" id="GO:0016651">
    <property type="term" value="F:oxidoreductase activity, acting on NAD(P)H"/>
    <property type="evidence" value="ECO:0007669"/>
    <property type="project" value="InterPro"/>
</dbReference>
<sequence>MVALNKAIYIDAHNVLSVRDMPTYRPGKNQALIQVHYSGINPADLKHGLEFGMNNAVSGYEFNGTILEAGPEFPYDEGDDIYGSTKIGLGSEFGAHQDLMLVEGNTLVAKRPPTLRSADSATMSIVVRTAADALFNVMQIPFKAAGIPGEGPTQRAIIIWGGASGVGSAAIQLAKAAGLDPIITTASRNNHKALMGLGATHCFDYHDAKVVANIQAVLNAIDQPLQYIFDTVCTAGESSSWKHCEALKCPPATRYVGTLPVVGSKCEWKWCLAARAWDIHLPPPIGFMPADEEMETRLTKVIYWAAREYGKAFRIANMSVIEGVDAALQAIQSSGEGQVQFKKLAIKHPLAR</sequence>
<dbReference type="EMBL" id="MQTW01000137">
    <property type="protein sequence ID" value="RYC84010.1"/>
    <property type="molecule type" value="Genomic_DNA"/>
</dbReference>
<dbReference type="Gene3D" id="3.40.50.720">
    <property type="entry name" value="NAD(P)-binding Rossmann-like Domain"/>
    <property type="match status" value="1"/>
</dbReference>
<evidence type="ECO:0000256" key="1">
    <source>
        <dbReference type="ARBA" id="ARBA00008072"/>
    </source>
</evidence>
<dbReference type="InterPro" id="IPR013154">
    <property type="entry name" value="ADH-like_N"/>
</dbReference>
<organism evidence="4 5">
    <name type="scientific">Fusarium oxysporum f. sp. narcissi</name>
    <dbReference type="NCBI Taxonomy" id="451672"/>
    <lineage>
        <taxon>Eukaryota</taxon>
        <taxon>Fungi</taxon>
        <taxon>Dikarya</taxon>
        <taxon>Ascomycota</taxon>
        <taxon>Pezizomycotina</taxon>
        <taxon>Sordariomycetes</taxon>
        <taxon>Hypocreomycetidae</taxon>
        <taxon>Hypocreales</taxon>
        <taxon>Nectriaceae</taxon>
        <taxon>Fusarium</taxon>
        <taxon>Fusarium oxysporum species complex</taxon>
    </lineage>
</organism>